<accession>A0A0M3HJW5</accession>
<proteinExistence type="predicted"/>
<dbReference type="WBParaSite" id="ALUE_0000181001-mRNA-1">
    <property type="protein sequence ID" value="ALUE_0000181001-mRNA-1"/>
    <property type="gene ID" value="ALUE_0000181001"/>
</dbReference>
<reference evidence="2" key="1">
    <citation type="submission" date="2017-02" db="UniProtKB">
        <authorList>
            <consortium name="WormBaseParasite"/>
        </authorList>
    </citation>
    <scope>IDENTIFICATION</scope>
</reference>
<protein>
    <submittedName>
        <fullName evidence="2">Uncharacterized protein</fullName>
    </submittedName>
</protein>
<evidence type="ECO:0000313" key="1">
    <source>
        <dbReference type="Proteomes" id="UP000036681"/>
    </source>
</evidence>
<name>A0A0M3HJW5_ASCLU</name>
<evidence type="ECO:0000313" key="2">
    <source>
        <dbReference type="WBParaSite" id="ALUE_0000181001-mRNA-1"/>
    </source>
</evidence>
<keyword evidence="1" id="KW-1185">Reference proteome</keyword>
<organism evidence="1 2">
    <name type="scientific">Ascaris lumbricoides</name>
    <name type="common">Giant roundworm</name>
    <dbReference type="NCBI Taxonomy" id="6252"/>
    <lineage>
        <taxon>Eukaryota</taxon>
        <taxon>Metazoa</taxon>
        <taxon>Ecdysozoa</taxon>
        <taxon>Nematoda</taxon>
        <taxon>Chromadorea</taxon>
        <taxon>Rhabditida</taxon>
        <taxon>Spirurina</taxon>
        <taxon>Ascaridomorpha</taxon>
        <taxon>Ascaridoidea</taxon>
        <taxon>Ascarididae</taxon>
        <taxon>Ascaris</taxon>
    </lineage>
</organism>
<dbReference type="Proteomes" id="UP000036681">
    <property type="component" value="Unplaced"/>
</dbReference>
<sequence length="35" mass="4052">MGSIMKFLNCSRHRFLFSAVDNAQNVYASLRLVDF</sequence>
<dbReference type="AlphaFoldDB" id="A0A0M3HJW5"/>